<gene>
    <name evidence="1" type="ORF">LCGC14_1569150</name>
</gene>
<dbReference type="EMBL" id="LAZR01012215">
    <property type="protein sequence ID" value="KKM27989.1"/>
    <property type="molecule type" value="Genomic_DNA"/>
</dbReference>
<accession>A0A0F9J6E7</accession>
<sequence>LGGLAQVAYDDWRAKRPGEAGYESHLDQRGRWQKFANAVFQRGIRPTLVFEFCADPANNFTRLNEPAHHIPFVCSPATVDAAYEASKSKGRVSHHAPPQRVDELHAYHPRKLHPELRQTLEDAGHDVSAKTDGSLMTVQNYAKALAAGRNPYIDDDLAELGRAAKHLFEKPDAD</sequence>
<proteinExistence type="predicted"/>
<reference evidence="1" key="1">
    <citation type="journal article" date="2015" name="Nature">
        <title>Complex archaea that bridge the gap between prokaryotes and eukaryotes.</title>
        <authorList>
            <person name="Spang A."/>
            <person name="Saw J.H."/>
            <person name="Jorgensen S.L."/>
            <person name="Zaremba-Niedzwiedzka K."/>
            <person name="Martijn J."/>
            <person name="Lind A.E."/>
            <person name="van Eijk R."/>
            <person name="Schleper C."/>
            <person name="Guy L."/>
            <person name="Ettema T.J."/>
        </authorList>
    </citation>
    <scope>NUCLEOTIDE SEQUENCE</scope>
</reference>
<feature type="non-terminal residue" evidence="1">
    <location>
        <position position="1"/>
    </location>
</feature>
<protein>
    <submittedName>
        <fullName evidence="1">Uncharacterized protein</fullName>
    </submittedName>
</protein>
<name>A0A0F9J6E7_9ZZZZ</name>
<comment type="caution">
    <text evidence="1">The sequence shown here is derived from an EMBL/GenBank/DDBJ whole genome shotgun (WGS) entry which is preliminary data.</text>
</comment>
<evidence type="ECO:0000313" key="1">
    <source>
        <dbReference type="EMBL" id="KKM27989.1"/>
    </source>
</evidence>
<organism evidence="1">
    <name type="scientific">marine sediment metagenome</name>
    <dbReference type="NCBI Taxonomy" id="412755"/>
    <lineage>
        <taxon>unclassified sequences</taxon>
        <taxon>metagenomes</taxon>
        <taxon>ecological metagenomes</taxon>
    </lineage>
</organism>
<dbReference type="AlphaFoldDB" id="A0A0F9J6E7"/>